<dbReference type="Pfam" id="PF00025">
    <property type="entry name" value="Arf"/>
    <property type="match status" value="1"/>
</dbReference>
<evidence type="ECO:0000256" key="5">
    <source>
        <dbReference type="SAM" id="MobiDB-lite"/>
    </source>
</evidence>
<dbReference type="PRINTS" id="PR00328">
    <property type="entry name" value="SAR1GTPBP"/>
</dbReference>
<dbReference type="GO" id="GO:0003924">
    <property type="term" value="F:GTPase activity"/>
    <property type="evidence" value="ECO:0007669"/>
    <property type="project" value="InterPro"/>
</dbReference>
<dbReference type="InterPro" id="IPR006689">
    <property type="entry name" value="Small_GTPase_ARF/SAR"/>
</dbReference>
<name>A0A3M7PKF2_BRAPC</name>
<sequence>MMGNCLKSKKNDAKSDSTTKSDMVLSIIGLDDAGKSTLVKCLKSEKNLADVSPTVGYEPHDFSYNSKSIRFYDLGGSERVRDIWKHYLSESYGFIYVIDCSNRARINQNRAIFSSFVENVKVVGKPILVIGNKQDLDNPLDESEIVQYLNLEELVNKFEIPCRVETCVALTPIGSKTNQSLRIGFDWLFKDIMANYDKIKERTEEDGERQRLEETRIRREKSDRVRQRREYDNSGYDDRDDDLKDGNPWKRLDQMKLNDSKSGKLSAYERQLIDEMDTTSRSKLSTISEIDKKSRFKNNKLVPIDDRSDQEMSRSKQNYSWALIDAPVSKPKSTLPALSYRSKYDI</sequence>
<feature type="binding site" evidence="3">
    <location>
        <begin position="29"/>
        <end position="36"/>
    </location>
    <ligand>
        <name>GTP</name>
        <dbReference type="ChEBI" id="CHEBI:37565"/>
    </ligand>
</feature>
<dbReference type="EMBL" id="REGN01010135">
    <property type="protein sequence ID" value="RMZ99615.1"/>
    <property type="molecule type" value="Genomic_DNA"/>
</dbReference>
<dbReference type="SMART" id="SM00178">
    <property type="entry name" value="SAR"/>
    <property type="match status" value="1"/>
</dbReference>
<comment type="caution">
    <text evidence="6">The sequence shown here is derived from an EMBL/GenBank/DDBJ whole genome shotgun (WGS) entry which is preliminary data.</text>
</comment>
<dbReference type="SMART" id="SM00177">
    <property type="entry name" value="ARF"/>
    <property type="match status" value="1"/>
</dbReference>
<reference evidence="6 7" key="1">
    <citation type="journal article" date="2018" name="Sci. Rep.">
        <title>Genomic signatures of local adaptation to the degree of environmental predictability in rotifers.</title>
        <authorList>
            <person name="Franch-Gras L."/>
            <person name="Hahn C."/>
            <person name="Garcia-Roger E.M."/>
            <person name="Carmona M.J."/>
            <person name="Serra M."/>
            <person name="Gomez A."/>
        </authorList>
    </citation>
    <scope>NUCLEOTIDE SEQUENCE [LARGE SCALE GENOMIC DNA]</scope>
    <source>
        <strain evidence="6">HYR1</strain>
    </source>
</reference>
<evidence type="ECO:0000256" key="1">
    <source>
        <dbReference type="ARBA" id="ARBA00022741"/>
    </source>
</evidence>
<keyword evidence="4" id="KW-0479">Metal-binding</keyword>
<dbReference type="InterPro" id="IPR005225">
    <property type="entry name" value="Small_GTP-bd"/>
</dbReference>
<keyword evidence="4" id="KW-0460">Magnesium</keyword>
<dbReference type="SUPFAM" id="SSF52540">
    <property type="entry name" value="P-loop containing nucleoside triphosphate hydrolases"/>
    <property type="match status" value="1"/>
</dbReference>
<feature type="compositionally biased region" description="Basic and acidic residues" evidence="5">
    <location>
        <begin position="219"/>
        <end position="232"/>
    </location>
</feature>
<dbReference type="NCBIfam" id="TIGR00231">
    <property type="entry name" value="small_GTP"/>
    <property type="match status" value="1"/>
</dbReference>
<dbReference type="PANTHER" id="PTHR46090">
    <property type="entry name" value="ADP-RIBOSYLATION FACTOR-LIKE PROTEIN 13B"/>
    <property type="match status" value="1"/>
</dbReference>
<gene>
    <name evidence="6" type="ORF">BpHYR1_034051</name>
</gene>
<evidence type="ECO:0000256" key="4">
    <source>
        <dbReference type="PIRSR" id="PIRSR606689-2"/>
    </source>
</evidence>
<accession>A0A3M7PKF2</accession>
<dbReference type="GO" id="GO:0005525">
    <property type="term" value="F:GTP binding"/>
    <property type="evidence" value="ECO:0007669"/>
    <property type="project" value="UniProtKB-KW"/>
</dbReference>
<keyword evidence="1 3" id="KW-0547">Nucleotide-binding</keyword>
<evidence type="ECO:0000313" key="6">
    <source>
        <dbReference type="EMBL" id="RMZ99615.1"/>
    </source>
</evidence>
<proteinExistence type="predicted"/>
<dbReference type="GO" id="GO:0097730">
    <property type="term" value="C:non-motile cilium"/>
    <property type="evidence" value="ECO:0007669"/>
    <property type="project" value="TreeGrafter"/>
</dbReference>
<feature type="binding site" evidence="4">
    <location>
        <position position="54"/>
    </location>
    <ligand>
        <name>Mg(2+)</name>
        <dbReference type="ChEBI" id="CHEBI:18420"/>
    </ligand>
</feature>
<dbReference type="PROSITE" id="PS51417">
    <property type="entry name" value="ARF"/>
    <property type="match status" value="1"/>
</dbReference>
<keyword evidence="7" id="KW-1185">Reference proteome</keyword>
<keyword evidence="2 3" id="KW-0342">GTP-binding</keyword>
<dbReference type="STRING" id="10195.A0A3M7PKF2"/>
<dbReference type="OrthoDB" id="14717at2759"/>
<evidence type="ECO:0000313" key="7">
    <source>
        <dbReference type="Proteomes" id="UP000276133"/>
    </source>
</evidence>
<feature type="binding site" evidence="3">
    <location>
        <position position="76"/>
    </location>
    <ligand>
        <name>GTP</name>
        <dbReference type="ChEBI" id="CHEBI:37565"/>
    </ligand>
</feature>
<dbReference type="GO" id="GO:1905515">
    <property type="term" value="P:non-motile cilium assembly"/>
    <property type="evidence" value="ECO:0007669"/>
    <property type="project" value="TreeGrafter"/>
</dbReference>
<feature type="binding site" evidence="3">
    <location>
        <begin position="132"/>
        <end position="135"/>
    </location>
    <ligand>
        <name>GTP</name>
        <dbReference type="ChEBI" id="CHEBI:37565"/>
    </ligand>
</feature>
<dbReference type="InterPro" id="IPR051995">
    <property type="entry name" value="Ciliary_GTPase"/>
</dbReference>
<dbReference type="AlphaFoldDB" id="A0A3M7PKF2"/>
<organism evidence="6 7">
    <name type="scientific">Brachionus plicatilis</name>
    <name type="common">Marine rotifer</name>
    <name type="synonym">Brachionus muelleri</name>
    <dbReference type="NCBI Taxonomy" id="10195"/>
    <lineage>
        <taxon>Eukaryota</taxon>
        <taxon>Metazoa</taxon>
        <taxon>Spiralia</taxon>
        <taxon>Gnathifera</taxon>
        <taxon>Rotifera</taxon>
        <taxon>Eurotatoria</taxon>
        <taxon>Monogononta</taxon>
        <taxon>Pseudotrocha</taxon>
        <taxon>Ploima</taxon>
        <taxon>Brachionidae</taxon>
        <taxon>Brachionus</taxon>
    </lineage>
</organism>
<dbReference type="PANTHER" id="PTHR46090:SF2">
    <property type="entry name" value="ADP-RIBOSYLATION FACTOR-LIKE PROTEIN 13B"/>
    <property type="match status" value="1"/>
</dbReference>
<evidence type="ECO:0000256" key="2">
    <source>
        <dbReference type="ARBA" id="ARBA00023134"/>
    </source>
</evidence>
<dbReference type="Gene3D" id="3.40.50.300">
    <property type="entry name" value="P-loop containing nucleotide triphosphate hydrolases"/>
    <property type="match status" value="1"/>
</dbReference>
<feature type="region of interest" description="Disordered" evidence="5">
    <location>
        <begin position="219"/>
        <end position="247"/>
    </location>
</feature>
<dbReference type="GO" id="GO:0060170">
    <property type="term" value="C:ciliary membrane"/>
    <property type="evidence" value="ECO:0007669"/>
    <property type="project" value="TreeGrafter"/>
</dbReference>
<evidence type="ECO:0000256" key="3">
    <source>
        <dbReference type="PIRSR" id="PIRSR606689-1"/>
    </source>
</evidence>
<dbReference type="GO" id="GO:0046872">
    <property type="term" value="F:metal ion binding"/>
    <property type="evidence" value="ECO:0007669"/>
    <property type="project" value="UniProtKB-KW"/>
</dbReference>
<dbReference type="Proteomes" id="UP000276133">
    <property type="component" value="Unassembled WGS sequence"/>
</dbReference>
<dbReference type="InterPro" id="IPR027417">
    <property type="entry name" value="P-loop_NTPase"/>
</dbReference>
<dbReference type="GO" id="GO:0097500">
    <property type="term" value="P:receptor localization to non-motile cilium"/>
    <property type="evidence" value="ECO:0007669"/>
    <property type="project" value="TreeGrafter"/>
</dbReference>
<feature type="binding site" evidence="4">
    <location>
        <position position="36"/>
    </location>
    <ligand>
        <name>Mg(2+)</name>
        <dbReference type="ChEBI" id="CHEBI:18420"/>
    </ligand>
</feature>
<protein>
    <submittedName>
        <fullName evidence="6">ADP-ribosylation factor 13B</fullName>
    </submittedName>
</protein>